<feature type="region of interest" description="Disordered" evidence="6">
    <location>
        <begin position="264"/>
        <end position="291"/>
    </location>
</feature>
<dbReference type="Proteomes" id="UP000295444">
    <property type="component" value="Unassembled WGS sequence"/>
</dbReference>
<sequence length="291" mass="29930">MSTHAWFPRSPCGPECRAGGEPTVGAVRAAGRMIAAAFVVLLAVIVSPVLAVLPKAAARLVFRAVLLAFGVRLRVRGELVVTPGRGALVVVNHISWLDAVAVNAVRPMRAVAKKEIGAWPVIGRVVAAAGTVFLDREGLRALPGTVAELATALRGGAVVTANPEGTTWCGAALGRFTPALFQAALDAGVPVRPVALRFTVDGAPTPAPSFVGADTLIDSVRRVARLRGLVLEVVVLDEIAPGTVAHRRDLAALASASVTAALLTSGTTPGSRVPSQAKSRHFPGAPSRSAR</sequence>
<comment type="caution">
    <text evidence="9">The sequence shown here is derived from an EMBL/GenBank/DDBJ whole genome shotgun (WGS) entry which is preliminary data.</text>
</comment>
<comment type="pathway">
    <text evidence="1">Lipid metabolism.</text>
</comment>
<dbReference type="PANTHER" id="PTHR10434:SF64">
    <property type="entry name" value="1-ACYL-SN-GLYCEROL-3-PHOSPHATE ACYLTRANSFERASE-RELATED"/>
    <property type="match status" value="1"/>
</dbReference>
<gene>
    <name evidence="9" type="ORF">EV186_103509</name>
</gene>
<evidence type="ECO:0000256" key="5">
    <source>
        <dbReference type="ARBA" id="ARBA00023315"/>
    </source>
</evidence>
<reference evidence="9 10" key="1">
    <citation type="submission" date="2019-03" db="EMBL/GenBank/DDBJ databases">
        <title>Genomic Encyclopedia of Type Strains, Phase IV (KMG-IV): sequencing the most valuable type-strain genomes for metagenomic binning, comparative biology and taxonomic classification.</title>
        <authorList>
            <person name="Goeker M."/>
        </authorList>
    </citation>
    <scope>NUCLEOTIDE SEQUENCE [LARGE SCALE GENOMIC DNA]</scope>
    <source>
        <strain evidence="9 10">DSM 45361</strain>
    </source>
</reference>
<dbReference type="PANTHER" id="PTHR10434">
    <property type="entry name" value="1-ACYL-SN-GLYCEROL-3-PHOSPHATE ACYLTRANSFERASE"/>
    <property type="match status" value="1"/>
</dbReference>
<evidence type="ECO:0000256" key="4">
    <source>
        <dbReference type="ARBA" id="ARBA00023098"/>
    </source>
</evidence>
<organism evidence="9 10">
    <name type="scientific">Labedaea rhizosphaerae</name>
    <dbReference type="NCBI Taxonomy" id="598644"/>
    <lineage>
        <taxon>Bacteria</taxon>
        <taxon>Bacillati</taxon>
        <taxon>Actinomycetota</taxon>
        <taxon>Actinomycetes</taxon>
        <taxon>Pseudonocardiales</taxon>
        <taxon>Pseudonocardiaceae</taxon>
        <taxon>Labedaea</taxon>
    </lineage>
</organism>
<accession>A0A4R6SEI6</accession>
<dbReference type="SUPFAM" id="SSF69593">
    <property type="entry name" value="Glycerol-3-phosphate (1)-acyltransferase"/>
    <property type="match status" value="1"/>
</dbReference>
<dbReference type="AlphaFoldDB" id="A0A4R6SEI6"/>
<dbReference type="RefSeq" id="WP_133850731.1">
    <property type="nucleotide sequence ID" value="NZ_SNXZ01000003.1"/>
</dbReference>
<keyword evidence="3 9" id="KW-0808">Transferase</keyword>
<evidence type="ECO:0000256" key="7">
    <source>
        <dbReference type="SAM" id="Phobius"/>
    </source>
</evidence>
<dbReference type="Pfam" id="PF01553">
    <property type="entry name" value="Acyltransferase"/>
    <property type="match status" value="1"/>
</dbReference>
<evidence type="ECO:0000313" key="10">
    <source>
        <dbReference type="Proteomes" id="UP000295444"/>
    </source>
</evidence>
<dbReference type="GO" id="GO:0006654">
    <property type="term" value="P:phosphatidic acid biosynthetic process"/>
    <property type="evidence" value="ECO:0007669"/>
    <property type="project" value="TreeGrafter"/>
</dbReference>
<dbReference type="InterPro" id="IPR002123">
    <property type="entry name" value="Plipid/glycerol_acylTrfase"/>
</dbReference>
<feature type="transmembrane region" description="Helical" evidence="7">
    <location>
        <begin position="33"/>
        <end position="53"/>
    </location>
</feature>
<keyword evidence="2" id="KW-0444">Lipid biosynthesis</keyword>
<keyword evidence="4" id="KW-0443">Lipid metabolism</keyword>
<dbReference type="CDD" id="cd07989">
    <property type="entry name" value="LPLAT_AGPAT-like"/>
    <property type="match status" value="1"/>
</dbReference>
<dbReference type="GO" id="GO:0003841">
    <property type="term" value="F:1-acylglycerol-3-phosphate O-acyltransferase activity"/>
    <property type="evidence" value="ECO:0007669"/>
    <property type="project" value="TreeGrafter"/>
</dbReference>
<evidence type="ECO:0000256" key="2">
    <source>
        <dbReference type="ARBA" id="ARBA00022516"/>
    </source>
</evidence>
<name>A0A4R6SEI6_LABRH</name>
<keyword evidence="7" id="KW-0812">Transmembrane</keyword>
<evidence type="ECO:0000256" key="3">
    <source>
        <dbReference type="ARBA" id="ARBA00022679"/>
    </source>
</evidence>
<feature type="domain" description="Phospholipid/glycerol acyltransferase" evidence="8">
    <location>
        <begin position="87"/>
        <end position="199"/>
    </location>
</feature>
<keyword evidence="7" id="KW-0472">Membrane</keyword>
<dbReference type="SMART" id="SM00563">
    <property type="entry name" value="PlsC"/>
    <property type="match status" value="1"/>
</dbReference>
<keyword evidence="7" id="KW-1133">Transmembrane helix</keyword>
<dbReference type="OrthoDB" id="5184723at2"/>
<keyword evidence="10" id="KW-1185">Reference proteome</keyword>
<proteinExistence type="predicted"/>
<evidence type="ECO:0000256" key="6">
    <source>
        <dbReference type="SAM" id="MobiDB-lite"/>
    </source>
</evidence>
<evidence type="ECO:0000259" key="8">
    <source>
        <dbReference type="SMART" id="SM00563"/>
    </source>
</evidence>
<evidence type="ECO:0000256" key="1">
    <source>
        <dbReference type="ARBA" id="ARBA00005189"/>
    </source>
</evidence>
<protein>
    <submittedName>
        <fullName evidence="9">1-acyl-sn-glycerol-3-phosphate acyltransferase</fullName>
    </submittedName>
</protein>
<evidence type="ECO:0000313" key="9">
    <source>
        <dbReference type="EMBL" id="TDP97545.1"/>
    </source>
</evidence>
<keyword evidence="5 9" id="KW-0012">Acyltransferase</keyword>
<dbReference type="EMBL" id="SNXZ01000003">
    <property type="protein sequence ID" value="TDP97545.1"/>
    <property type="molecule type" value="Genomic_DNA"/>
</dbReference>